<keyword evidence="3" id="KW-1185">Reference proteome</keyword>
<proteinExistence type="predicted"/>
<feature type="non-terminal residue" evidence="2">
    <location>
        <position position="52"/>
    </location>
</feature>
<sequence length="52" mass="6156">NARKASEKESKRHCKLDSKRHKVQKNDIKPDCIHKQYSDNTKIELYATINED</sequence>
<reference evidence="2 3" key="1">
    <citation type="submission" date="2021-06" db="EMBL/GenBank/DDBJ databases">
        <authorList>
            <person name="Kallberg Y."/>
            <person name="Tangrot J."/>
            <person name="Rosling A."/>
        </authorList>
    </citation>
    <scope>NUCLEOTIDE SEQUENCE [LARGE SCALE GENOMIC DNA]</scope>
    <source>
        <strain evidence="2 3">120-4 pot B 10/14</strain>
    </source>
</reference>
<dbReference type="Proteomes" id="UP000789901">
    <property type="component" value="Unassembled WGS sequence"/>
</dbReference>
<feature type="region of interest" description="Disordered" evidence="1">
    <location>
        <begin position="1"/>
        <end position="22"/>
    </location>
</feature>
<gene>
    <name evidence="2" type="ORF">GMARGA_LOCUS39068</name>
</gene>
<organism evidence="2 3">
    <name type="scientific">Gigaspora margarita</name>
    <dbReference type="NCBI Taxonomy" id="4874"/>
    <lineage>
        <taxon>Eukaryota</taxon>
        <taxon>Fungi</taxon>
        <taxon>Fungi incertae sedis</taxon>
        <taxon>Mucoromycota</taxon>
        <taxon>Glomeromycotina</taxon>
        <taxon>Glomeromycetes</taxon>
        <taxon>Diversisporales</taxon>
        <taxon>Gigasporaceae</taxon>
        <taxon>Gigaspora</taxon>
    </lineage>
</organism>
<protein>
    <submittedName>
        <fullName evidence="2">37363_t:CDS:1</fullName>
    </submittedName>
</protein>
<feature type="compositionally biased region" description="Basic residues" evidence="1">
    <location>
        <begin position="11"/>
        <end position="22"/>
    </location>
</feature>
<comment type="caution">
    <text evidence="2">The sequence shown here is derived from an EMBL/GenBank/DDBJ whole genome shotgun (WGS) entry which is preliminary data.</text>
</comment>
<feature type="non-terminal residue" evidence="2">
    <location>
        <position position="1"/>
    </location>
</feature>
<dbReference type="EMBL" id="CAJVQB010091066">
    <property type="protein sequence ID" value="CAG8848203.1"/>
    <property type="molecule type" value="Genomic_DNA"/>
</dbReference>
<evidence type="ECO:0000313" key="3">
    <source>
        <dbReference type="Proteomes" id="UP000789901"/>
    </source>
</evidence>
<evidence type="ECO:0000313" key="2">
    <source>
        <dbReference type="EMBL" id="CAG8848203.1"/>
    </source>
</evidence>
<name>A0ABN7X4X7_GIGMA</name>
<feature type="compositionally biased region" description="Basic and acidic residues" evidence="1">
    <location>
        <begin position="1"/>
        <end position="10"/>
    </location>
</feature>
<evidence type="ECO:0000256" key="1">
    <source>
        <dbReference type="SAM" id="MobiDB-lite"/>
    </source>
</evidence>
<accession>A0ABN7X4X7</accession>